<dbReference type="PANTHER" id="PTHR40621:SF6">
    <property type="entry name" value="AP-1-LIKE TRANSCRIPTION FACTOR YAP1-RELATED"/>
    <property type="match status" value="1"/>
</dbReference>
<evidence type="ECO:0000313" key="6">
    <source>
        <dbReference type="Proteomes" id="UP001610334"/>
    </source>
</evidence>
<dbReference type="InterPro" id="IPR050936">
    <property type="entry name" value="AP-1-like"/>
</dbReference>
<dbReference type="PROSITE" id="PS50217">
    <property type="entry name" value="BZIP"/>
    <property type="match status" value="1"/>
</dbReference>
<comment type="caution">
    <text evidence="5">The sequence shown here is derived from an EMBL/GenBank/DDBJ whole genome shotgun (WGS) entry which is preliminary data.</text>
</comment>
<evidence type="ECO:0000259" key="4">
    <source>
        <dbReference type="PROSITE" id="PS50217"/>
    </source>
</evidence>
<dbReference type="Gene3D" id="1.20.5.170">
    <property type="match status" value="1"/>
</dbReference>
<dbReference type="EMBL" id="JBFXLT010000204">
    <property type="protein sequence ID" value="KAL2802158.1"/>
    <property type="molecule type" value="Genomic_DNA"/>
</dbReference>
<keyword evidence="6" id="KW-1185">Reference proteome</keyword>
<dbReference type="PROSITE" id="PS00036">
    <property type="entry name" value="BZIP_BASIC"/>
    <property type="match status" value="1"/>
</dbReference>
<proteinExistence type="predicted"/>
<dbReference type="SMART" id="SM00338">
    <property type="entry name" value="BRLZ"/>
    <property type="match status" value="1"/>
</dbReference>
<sequence length="222" mass="25386">MEDYHTSSQVSSPLSRISMDELNNEMPWRLAYDQGHPSIHHRLAYLNNLCFPLPEDHYTTTHQLKSYHGLDLRLVDHLVSTITPAPTPLLSPVPGSDLEPRDEGSLKSHQSTPSAEGIVPPPTTKRRAQNREAQRRFRQKREEAQRVLEEKISSLEVECKELSEKLSQKSERAVELEGERRELEEQVQELRKQGQMLVRVVVRQPALVESLVSLLPPAVTQH</sequence>
<evidence type="ECO:0000256" key="1">
    <source>
        <dbReference type="ARBA" id="ARBA00004123"/>
    </source>
</evidence>
<dbReference type="CDD" id="cd14688">
    <property type="entry name" value="bZIP_YAP"/>
    <property type="match status" value="1"/>
</dbReference>
<accession>A0ABR4GSV8</accession>
<gene>
    <name evidence="5" type="ORF">BJX63DRAFT_133304</name>
</gene>
<feature type="domain" description="BZIP" evidence="4">
    <location>
        <begin position="125"/>
        <end position="183"/>
    </location>
</feature>
<keyword evidence="2" id="KW-0539">Nucleus</keyword>
<name>A0ABR4GSV8_9EURO</name>
<evidence type="ECO:0000313" key="5">
    <source>
        <dbReference type="EMBL" id="KAL2802158.1"/>
    </source>
</evidence>
<feature type="compositionally biased region" description="Basic and acidic residues" evidence="3">
    <location>
        <begin position="129"/>
        <end position="140"/>
    </location>
</feature>
<comment type="subcellular location">
    <subcellularLocation>
        <location evidence="1">Nucleus</location>
    </subcellularLocation>
</comment>
<dbReference type="PANTHER" id="PTHR40621">
    <property type="entry name" value="TRANSCRIPTION FACTOR KAPC-RELATED"/>
    <property type="match status" value="1"/>
</dbReference>
<protein>
    <recommendedName>
        <fullName evidence="4">BZIP domain-containing protein</fullName>
    </recommendedName>
</protein>
<dbReference type="Pfam" id="PF00170">
    <property type="entry name" value="bZIP_1"/>
    <property type="match status" value="1"/>
</dbReference>
<dbReference type="Proteomes" id="UP001610334">
    <property type="component" value="Unassembled WGS sequence"/>
</dbReference>
<dbReference type="SUPFAM" id="SSF57959">
    <property type="entry name" value="Leucine zipper domain"/>
    <property type="match status" value="1"/>
</dbReference>
<dbReference type="InterPro" id="IPR046347">
    <property type="entry name" value="bZIP_sf"/>
</dbReference>
<evidence type="ECO:0000256" key="2">
    <source>
        <dbReference type="ARBA" id="ARBA00023242"/>
    </source>
</evidence>
<reference evidence="5 6" key="1">
    <citation type="submission" date="2024-07" db="EMBL/GenBank/DDBJ databases">
        <title>Section-level genome sequencing and comparative genomics of Aspergillus sections Usti and Cavernicolus.</title>
        <authorList>
            <consortium name="Lawrence Berkeley National Laboratory"/>
            <person name="Nybo J.L."/>
            <person name="Vesth T.C."/>
            <person name="Theobald S."/>
            <person name="Frisvad J.C."/>
            <person name="Larsen T.O."/>
            <person name="Kjaerboelling I."/>
            <person name="Rothschild-Mancinelli K."/>
            <person name="Lyhne E.K."/>
            <person name="Kogle M.E."/>
            <person name="Barry K."/>
            <person name="Clum A."/>
            <person name="Na H."/>
            <person name="Ledsgaard L."/>
            <person name="Lin J."/>
            <person name="Lipzen A."/>
            <person name="Kuo A."/>
            <person name="Riley R."/>
            <person name="Mondo S."/>
            <person name="Labutti K."/>
            <person name="Haridas S."/>
            <person name="Pangalinan J."/>
            <person name="Salamov A.A."/>
            <person name="Simmons B.A."/>
            <person name="Magnuson J.K."/>
            <person name="Chen J."/>
            <person name="Drula E."/>
            <person name="Henrissat B."/>
            <person name="Wiebenga A."/>
            <person name="Lubbers R.J."/>
            <person name="Gomes A.C."/>
            <person name="Makela M.R."/>
            <person name="Stajich J."/>
            <person name="Grigoriev I.V."/>
            <person name="Mortensen U.H."/>
            <person name="De Vries R.P."/>
            <person name="Baker S.E."/>
            <person name="Andersen M.R."/>
        </authorList>
    </citation>
    <scope>NUCLEOTIDE SEQUENCE [LARGE SCALE GENOMIC DNA]</scope>
    <source>
        <strain evidence="5 6">CBS 588.65</strain>
    </source>
</reference>
<dbReference type="InterPro" id="IPR004827">
    <property type="entry name" value="bZIP"/>
</dbReference>
<feature type="region of interest" description="Disordered" evidence="3">
    <location>
        <begin position="84"/>
        <end position="140"/>
    </location>
</feature>
<organism evidence="5 6">
    <name type="scientific">Aspergillus granulosus</name>
    <dbReference type="NCBI Taxonomy" id="176169"/>
    <lineage>
        <taxon>Eukaryota</taxon>
        <taxon>Fungi</taxon>
        <taxon>Dikarya</taxon>
        <taxon>Ascomycota</taxon>
        <taxon>Pezizomycotina</taxon>
        <taxon>Eurotiomycetes</taxon>
        <taxon>Eurotiomycetidae</taxon>
        <taxon>Eurotiales</taxon>
        <taxon>Aspergillaceae</taxon>
        <taxon>Aspergillus</taxon>
        <taxon>Aspergillus subgen. Nidulantes</taxon>
    </lineage>
</organism>
<evidence type="ECO:0000256" key="3">
    <source>
        <dbReference type="SAM" id="MobiDB-lite"/>
    </source>
</evidence>